<evidence type="ECO:0000259" key="6">
    <source>
        <dbReference type="PROSITE" id="PS50158"/>
    </source>
</evidence>
<dbReference type="GO" id="GO:0004519">
    <property type="term" value="F:endonuclease activity"/>
    <property type="evidence" value="ECO:0007669"/>
    <property type="project" value="UniProtKB-KW"/>
</dbReference>
<dbReference type="Gene3D" id="2.40.70.10">
    <property type="entry name" value="Acid Proteases"/>
    <property type="match status" value="1"/>
</dbReference>
<dbReference type="InterPro" id="IPR000477">
    <property type="entry name" value="RT_dom"/>
</dbReference>
<keyword evidence="1" id="KW-0808">Transferase</keyword>
<dbReference type="Gene3D" id="3.10.10.10">
    <property type="entry name" value="HIV Type 1 Reverse Transcriptase, subunit A, domain 1"/>
    <property type="match status" value="1"/>
</dbReference>
<dbReference type="EMBL" id="MRZV01001774">
    <property type="protein sequence ID" value="PIK35966.1"/>
    <property type="molecule type" value="Genomic_DNA"/>
</dbReference>
<evidence type="ECO:0000256" key="5">
    <source>
        <dbReference type="PROSITE-ProRule" id="PRU00047"/>
    </source>
</evidence>
<name>A0A2G8JJN8_STIJA</name>
<reference evidence="7 8" key="1">
    <citation type="journal article" date="2017" name="PLoS Biol.">
        <title>The sea cucumber genome provides insights into morphological evolution and visceral regeneration.</title>
        <authorList>
            <person name="Zhang X."/>
            <person name="Sun L."/>
            <person name="Yuan J."/>
            <person name="Sun Y."/>
            <person name="Gao Y."/>
            <person name="Zhang L."/>
            <person name="Li S."/>
            <person name="Dai H."/>
            <person name="Hamel J.F."/>
            <person name="Liu C."/>
            <person name="Yu Y."/>
            <person name="Liu S."/>
            <person name="Lin W."/>
            <person name="Guo K."/>
            <person name="Jin S."/>
            <person name="Xu P."/>
            <person name="Storey K.B."/>
            <person name="Huan P."/>
            <person name="Zhang T."/>
            <person name="Zhou Y."/>
            <person name="Zhang J."/>
            <person name="Lin C."/>
            <person name="Li X."/>
            <person name="Xing L."/>
            <person name="Huo D."/>
            <person name="Sun M."/>
            <person name="Wang L."/>
            <person name="Mercier A."/>
            <person name="Li F."/>
            <person name="Yang H."/>
            <person name="Xiang J."/>
        </authorList>
    </citation>
    <scope>NUCLEOTIDE SEQUENCE [LARGE SCALE GENOMIC DNA]</scope>
    <source>
        <strain evidence="7">Shaxun</strain>
        <tissue evidence="7">Muscle</tissue>
    </source>
</reference>
<dbReference type="GO" id="GO:0003676">
    <property type="term" value="F:nucleic acid binding"/>
    <property type="evidence" value="ECO:0007669"/>
    <property type="project" value="InterPro"/>
</dbReference>
<keyword evidence="5" id="KW-0863">Zinc-finger</keyword>
<keyword evidence="2" id="KW-0548">Nucleotidyltransferase</keyword>
<evidence type="ECO:0000313" key="8">
    <source>
        <dbReference type="Proteomes" id="UP000230750"/>
    </source>
</evidence>
<dbReference type="GO" id="GO:0008270">
    <property type="term" value="F:zinc ion binding"/>
    <property type="evidence" value="ECO:0007669"/>
    <property type="project" value="UniProtKB-KW"/>
</dbReference>
<keyword evidence="8" id="KW-1185">Reference proteome</keyword>
<organism evidence="7 8">
    <name type="scientific">Stichopus japonicus</name>
    <name type="common">Sea cucumber</name>
    <dbReference type="NCBI Taxonomy" id="307972"/>
    <lineage>
        <taxon>Eukaryota</taxon>
        <taxon>Metazoa</taxon>
        <taxon>Echinodermata</taxon>
        <taxon>Eleutherozoa</taxon>
        <taxon>Echinozoa</taxon>
        <taxon>Holothuroidea</taxon>
        <taxon>Aspidochirotacea</taxon>
        <taxon>Aspidochirotida</taxon>
        <taxon>Stichopodidae</taxon>
        <taxon>Apostichopus</taxon>
    </lineage>
</organism>
<dbReference type="PANTHER" id="PTHR37984:SF5">
    <property type="entry name" value="PROTEIN NYNRIN-LIKE"/>
    <property type="match status" value="1"/>
</dbReference>
<accession>A0A2G8JJN8</accession>
<keyword evidence="3" id="KW-0540">Nuclease</keyword>
<proteinExistence type="predicted"/>
<dbReference type="SUPFAM" id="SSF50630">
    <property type="entry name" value="Acid proteases"/>
    <property type="match status" value="1"/>
</dbReference>
<dbReference type="Pfam" id="PF00078">
    <property type="entry name" value="RVT_1"/>
    <property type="match status" value="1"/>
</dbReference>
<feature type="domain" description="CCHC-type" evidence="6">
    <location>
        <begin position="26"/>
        <end position="41"/>
    </location>
</feature>
<evidence type="ECO:0000256" key="1">
    <source>
        <dbReference type="ARBA" id="ARBA00022679"/>
    </source>
</evidence>
<dbReference type="InterPro" id="IPR043502">
    <property type="entry name" value="DNA/RNA_pol_sf"/>
</dbReference>
<dbReference type="GO" id="GO:0016779">
    <property type="term" value="F:nucleotidyltransferase activity"/>
    <property type="evidence" value="ECO:0007669"/>
    <property type="project" value="UniProtKB-KW"/>
</dbReference>
<dbReference type="InterPro" id="IPR050951">
    <property type="entry name" value="Retrovirus_Pol_polyprotein"/>
</dbReference>
<evidence type="ECO:0000256" key="2">
    <source>
        <dbReference type="ARBA" id="ARBA00022695"/>
    </source>
</evidence>
<protein>
    <recommendedName>
        <fullName evidence="6">CCHC-type domain-containing protein</fullName>
    </recommendedName>
</protein>
<dbReference type="Gene3D" id="3.30.70.270">
    <property type="match status" value="1"/>
</dbReference>
<dbReference type="FunFam" id="3.10.10.10:FF:000003">
    <property type="entry name" value="Retrovirus-related Pol polyprotein from transposon 297-like Protein"/>
    <property type="match status" value="1"/>
</dbReference>
<dbReference type="InterPro" id="IPR043128">
    <property type="entry name" value="Rev_trsase/Diguanyl_cyclase"/>
</dbReference>
<dbReference type="AlphaFoldDB" id="A0A2G8JJN8"/>
<comment type="caution">
    <text evidence="7">The sequence shown here is derived from an EMBL/GenBank/DDBJ whole genome shotgun (WGS) entry which is preliminary data.</text>
</comment>
<dbReference type="CDD" id="cd05481">
    <property type="entry name" value="retropepsin_like_LTR_1"/>
    <property type="match status" value="1"/>
</dbReference>
<dbReference type="InterPro" id="IPR021109">
    <property type="entry name" value="Peptidase_aspartic_dom_sf"/>
</dbReference>
<dbReference type="InterPro" id="IPR001878">
    <property type="entry name" value="Znf_CCHC"/>
</dbReference>
<gene>
    <name evidence="7" type="ORF">BSL78_27203</name>
</gene>
<dbReference type="PANTHER" id="PTHR37984">
    <property type="entry name" value="PROTEIN CBG26694"/>
    <property type="match status" value="1"/>
</dbReference>
<dbReference type="OrthoDB" id="5982854at2759"/>
<sequence length="376" mass="42330">MIHNCQYCGRSHQRKKEECPAWGKGCTQCGKENHFAKKCRSANTKRSQNQSKQVNQVDYQSEDCEWINVIKTKSKDLKCKMEVNNQAVVFQIDTGATVNTVPEKYVGVTTGDLKTLTMWNGTQIKSKGTTRLVIKNPVNNKAYSVEFVVTEDTLTPLLGLKAAQQMKLIQINSENMQRVMSVTDVGMFPSVFENKLGKLPGLATLKTDGNVRPTVMPTRSVPLAIRSKLKQELDRLVNADVIAVVDEPTPWVSALVIAPKKNGDLRICIDPRELNKTLQREHYTLQILEETLHELGQSRVFSKAGLSSGYWHFQLDYESSLLTTFQTSYGRYRWKRLPFGLCGSSEIFQKKLVEALEILDGVVCIADDVIIHGKDT</sequence>
<evidence type="ECO:0000256" key="3">
    <source>
        <dbReference type="ARBA" id="ARBA00022722"/>
    </source>
</evidence>
<dbReference type="SUPFAM" id="SSF56672">
    <property type="entry name" value="DNA/RNA polymerases"/>
    <property type="match status" value="1"/>
</dbReference>
<dbReference type="CDD" id="cd01647">
    <property type="entry name" value="RT_LTR"/>
    <property type="match status" value="1"/>
</dbReference>
<keyword evidence="5" id="KW-0479">Metal-binding</keyword>
<keyword evidence="4" id="KW-0378">Hydrolase</keyword>
<keyword evidence="4" id="KW-0255">Endonuclease</keyword>
<evidence type="ECO:0000256" key="4">
    <source>
        <dbReference type="ARBA" id="ARBA00022759"/>
    </source>
</evidence>
<evidence type="ECO:0000313" key="7">
    <source>
        <dbReference type="EMBL" id="PIK35966.1"/>
    </source>
</evidence>
<dbReference type="PROSITE" id="PS50158">
    <property type="entry name" value="ZF_CCHC"/>
    <property type="match status" value="1"/>
</dbReference>
<keyword evidence="5" id="KW-0862">Zinc</keyword>
<dbReference type="Proteomes" id="UP000230750">
    <property type="component" value="Unassembled WGS sequence"/>
</dbReference>